<comment type="caution">
    <text evidence="2">The sequence shown here is derived from an EMBL/GenBank/DDBJ whole genome shotgun (WGS) entry which is preliminary data.</text>
</comment>
<dbReference type="Proteomes" id="UP000286045">
    <property type="component" value="Unassembled WGS sequence"/>
</dbReference>
<feature type="domain" description="DUF7580" evidence="1">
    <location>
        <begin position="425"/>
        <end position="612"/>
    </location>
</feature>
<proteinExistence type="predicted"/>
<keyword evidence="3" id="KW-1185">Reference proteome</keyword>
<name>A0A439DB54_9PEZI</name>
<dbReference type="AlphaFoldDB" id="A0A439DB54"/>
<sequence length="651" mass="73106">MRPGSARRRLRLAPLPHRRPFIYPKQRINQYDSSVKKELLYSLSPSSGLRRSPGLGLPLMPLSHHADADDWGNVRGSQAEAVGMSGFEVVGVVLGSIPLLISALEHYERGIKTIQIVRRRAKVMHSLAIALSTEQTILRNTCETLLGGIIDPGDMGPLLADPFGPLWKDPYTEAIVERRLDHTLKDFKALVHSMKEAVEEIRSKLGLGQDFEIRIDDGPIGKRDMIKIALQFSTHEDSLKRLADTNQKLDLMMAGNLRNEPYRKDTKGKAHSSWVWDELVLRLAEIPTKERTMVTLPAVTNVVVKKPKYARVKFWVDDTTTPVVRTPSPLDSGGSMVGRGFDTSHQAITNPAGHIPLLPREARQLVQVKDICHALSGKRPDFKYQDPYGYLIDETTQKQRRFEVFPFRSAFNNDECTTINLRDVFSQGHRPSLAQKHHIAATAASSVLFMHNTLWMPATLTIKDLFLVSRQGNVDFNEVYLAKKSLHDLEGSKTAQSHGPSREAAGISTLFYLGIFLVEIMLWKSVYEFWNDEGVDLNGIPPEDIFDYTTAKGFARIESMLKQIEWISSPEFKGAVEHCIKCDINASRLSLDDDTFRRAVYNEIVLPLQDADQFAGGKMTVGGDSLKLGLPDSDPRTQTVNALNWWTLDCL</sequence>
<gene>
    <name evidence="2" type="ORF">EKO27_g3446</name>
</gene>
<dbReference type="EMBL" id="RYZI01000073">
    <property type="protein sequence ID" value="RWA11650.1"/>
    <property type="molecule type" value="Genomic_DNA"/>
</dbReference>
<dbReference type="PANTHER" id="PTHR35186:SF4">
    <property type="entry name" value="PRION-INHIBITION AND PROPAGATION HELO DOMAIN-CONTAINING PROTEIN"/>
    <property type="match status" value="1"/>
</dbReference>
<evidence type="ECO:0000259" key="1">
    <source>
        <dbReference type="Pfam" id="PF24476"/>
    </source>
</evidence>
<evidence type="ECO:0000313" key="2">
    <source>
        <dbReference type="EMBL" id="RWA11650.1"/>
    </source>
</evidence>
<dbReference type="InterPro" id="IPR056002">
    <property type="entry name" value="DUF7580"/>
</dbReference>
<evidence type="ECO:0000313" key="3">
    <source>
        <dbReference type="Proteomes" id="UP000286045"/>
    </source>
</evidence>
<dbReference type="Pfam" id="PF24476">
    <property type="entry name" value="DUF7580"/>
    <property type="match status" value="1"/>
</dbReference>
<protein>
    <recommendedName>
        <fullName evidence="1">DUF7580 domain-containing protein</fullName>
    </recommendedName>
</protein>
<organism evidence="2 3">
    <name type="scientific">Xylaria grammica</name>
    <dbReference type="NCBI Taxonomy" id="363999"/>
    <lineage>
        <taxon>Eukaryota</taxon>
        <taxon>Fungi</taxon>
        <taxon>Dikarya</taxon>
        <taxon>Ascomycota</taxon>
        <taxon>Pezizomycotina</taxon>
        <taxon>Sordariomycetes</taxon>
        <taxon>Xylariomycetidae</taxon>
        <taxon>Xylariales</taxon>
        <taxon>Xylariaceae</taxon>
        <taxon>Xylaria</taxon>
    </lineage>
</organism>
<reference evidence="2 3" key="1">
    <citation type="submission" date="2018-12" db="EMBL/GenBank/DDBJ databases">
        <title>Draft genome sequence of Xylaria grammica IHI A82.</title>
        <authorList>
            <person name="Buettner E."/>
            <person name="Kellner H."/>
        </authorList>
    </citation>
    <scope>NUCLEOTIDE SEQUENCE [LARGE SCALE GENOMIC DNA]</scope>
    <source>
        <strain evidence="2 3">IHI A82</strain>
    </source>
</reference>
<dbReference type="STRING" id="363999.A0A439DB54"/>
<accession>A0A439DB54</accession>
<dbReference type="PANTHER" id="PTHR35186">
    <property type="entry name" value="ANK_REP_REGION DOMAIN-CONTAINING PROTEIN"/>
    <property type="match status" value="1"/>
</dbReference>